<protein>
    <recommendedName>
        <fullName evidence="2">LytR/CpsA/Psr regulator C-terminal domain-containing protein</fullName>
    </recommendedName>
</protein>
<evidence type="ECO:0000256" key="1">
    <source>
        <dbReference type="SAM" id="Phobius"/>
    </source>
</evidence>
<organism evidence="3 4">
    <name type="scientific">Arthrobacter ginsengisoli</name>
    <dbReference type="NCBI Taxonomy" id="1356565"/>
    <lineage>
        <taxon>Bacteria</taxon>
        <taxon>Bacillati</taxon>
        <taxon>Actinomycetota</taxon>
        <taxon>Actinomycetes</taxon>
        <taxon>Micrococcales</taxon>
        <taxon>Micrococcaceae</taxon>
        <taxon>Arthrobacter</taxon>
    </lineage>
</organism>
<comment type="caution">
    <text evidence="3">The sequence shown here is derived from an EMBL/GenBank/DDBJ whole genome shotgun (WGS) entry which is preliminary data.</text>
</comment>
<keyword evidence="4" id="KW-1185">Reference proteome</keyword>
<dbReference type="RefSeq" id="WP_310061195.1">
    <property type="nucleotide sequence ID" value="NZ_JAVDVQ010000026.1"/>
</dbReference>
<name>A0ABU1UHC8_9MICC</name>
<evidence type="ECO:0000313" key="4">
    <source>
        <dbReference type="Proteomes" id="UP001252243"/>
    </source>
</evidence>
<dbReference type="Pfam" id="PF13399">
    <property type="entry name" value="LytR_C"/>
    <property type="match status" value="1"/>
</dbReference>
<proteinExistence type="predicted"/>
<evidence type="ECO:0000259" key="2">
    <source>
        <dbReference type="Pfam" id="PF13399"/>
    </source>
</evidence>
<evidence type="ECO:0000313" key="3">
    <source>
        <dbReference type="EMBL" id="MDR7084577.1"/>
    </source>
</evidence>
<dbReference type="Gene3D" id="3.30.70.2390">
    <property type="match status" value="1"/>
</dbReference>
<feature type="transmembrane region" description="Helical" evidence="1">
    <location>
        <begin position="43"/>
        <end position="67"/>
    </location>
</feature>
<gene>
    <name evidence="3" type="ORF">J2X01_003888</name>
</gene>
<sequence length="226" mass="24240">MARKPKDITVLHGHHVISGSDLRATFVDDDEEHHNPVRKRRRILHGIVLVLLVGMIAAAIVVAVAIMNGQIKIPTAERSQAVVSVCPEALHDYAPPETINLNVFNSTSRPGLARSVADEFTARKFIVGAVANTTSSYRGVALVVSGAAGQSAAFSVQRNVPGSDYFQDGRTDASVDVILTGEFKELAKAELVDQTPGQLSCPREDRRIVDESAWPVTPTVLPTPGS</sequence>
<dbReference type="InterPro" id="IPR027381">
    <property type="entry name" value="LytR/CpsA/Psr_C"/>
</dbReference>
<reference evidence="3 4" key="1">
    <citation type="submission" date="2023-07" db="EMBL/GenBank/DDBJ databases">
        <title>Sorghum-associated microbial communities from plants grown in Nebraska, USA.</title>
        <authorList>
            <person name="Schachtman D."/>
        </authorList>
    </citation>
    <scope>NUCLEOTIDE SEQUENCE [LARGE SCALE GENOMIC DNA]</scope>
    <source>
        <strain evidence="3 4">BE167</strain>
    </source>
</reference>
<keyword evidence="1" id="KW-1133">Transmembrane helix</keyword>
<accession>A0ABU1UHC8</accession>
<keyword evidence="1" id="KW-0472">Membrane</keyword>
<dbReference type="Proteomes" id="UP001252243">
    <property type="component" value="Unassembled WGS sequence"/>
</dbReference>
<keyword evidence="1" id="KW-0812">Transmembrane</keyword>
<dbReference type="EMBL" id="JAVDVQ010000026">
    <property type="protein sequence ID" value="MDR7084577.1"/>
    <property type="molecule type" value="Genomic_DNA"/>
</dbReference>
<feature type="domain" description="LytR/CpsA/Psr regulator C-terminal" evidence="2">
    <location>
        <begin position="99"/>
        <end position="183"/>
    </location>
</feature>